<evidence type="ECO:0000313" key="1">
    <source>
        <dbReference type="EMBL" id="KAF7429339.1"/>
    </source>
</evidence>
<name>A0A834P5F8_VESPE</name>
<proteinExistence type="predicted"/>
<accession>A0A834P5F8</accession>
<protein>
    <submittedName>
        <fullName evidence="1">Uncharacterized protein</fullName>
    </submittedName>
</protein>
<sequence>MSVRDEDGRRAERRLKASRLSGGITTVSDRLLPSGINKKKNDEKVSLALKFDKSTSAFFEIVNGYISGALSSRS</sequence>
<organism evidence="1 2">
    <name type="scientific">Vespula pensylvanica</name>
    <name type="common">Western yellow jacket</name>
    <name type="synonym">Wasp</name>
    <dbReference type="NCBI Taxonomy" id="30213"/>
    <lineage>
        <taxon>Eukaryota</taxon>
        <taxon>Metazoa</taxon>
        <taxon>Ecdysozoa</taxon>
        <taxon>Arthropoda</taxon>
        <taxon>Hexapoda</taxon>
        <taxon>Insecta</taxon>
        <taxon>Pterygota</taxon>
        <taxon>Neoptera</taxon>
        <taxon>Endopterygota</taxon>
        <taxon>Hymenoptera</taxon>
        <taxon>Apocrita</taxon>
        <taxon>Aculeata</taxon>
        <taxon>Vespoidea</taxon>
        <taxon>Vespidae</taxon>
        <taxon>Vespinae</taxon>
        <taxon>Vespula</taxon>
    </lineage>
</organism>
<reference evidence="1" key="1">
    <citation type="journal article" date="2020" name="G3 (Bethesda)">
        <title>High-Quality Assemblies for Three Invasive Social Wasps from the &lt;i&gt;Vespula&lt;/i&gt; Genus.</title>
        <authorList>
            <person name="Harrop T.W.R."/>
            <person name="Guhlin J."/>
            <person name="McLaughlin G.M."/>
            <person name="Permina E."/>
            <person name="Stockwell P."/>
            <person name="Gilligan J."/>
            <person name="Le Lec M.F."/>
            <person name="Gruber M.A.M."/>
            <person name="Quinn O."/>
            <person name="Lovegrove M."/>
            <person name="Duncan E.J."/>
            <person name="Remnant E.J."/>
            <person name="Van Eeckhoven J."/>
            <person name="Graham B."/>
            <person name="Knapp R.A."/>
            <person name="Langford K.W."/>
            <person name="Kronenberg Z."/>
            <person name="Press M.O."/>
            <person name="Eacker S.M."/>
            <person name="Wilson-Rankin E.E."/>
            <person name="Purcell J."/>
            <person name="Lester P.J."/>
            <person name="Dearden P.K."/>
        </authorList>
    </citation>
    <scope>NUCLEOTIDE SEQUENCE</scope>
    <source>
        <strain evidence="1">Volc-1</strain>
    </source>
</reference>
<keyword evidence="2" id="KW-1185">Reference proteome</keyword>
<dbReference type="AlphaFoldDB" id="A0A834P5F8"/>
<gene>
    <name evidence="1" type="ORF">H0235_005737</name>
</gene>
<evidence type="ECO:0000313" key="2">
    <source>
        <dbReference type="Proteomes" id="UP000600918"/>
    </source>
</evidence>
<dbReference type="Proteomes" id="UP000600918">
    <property type="component" value="Unassembled WGS sequence"/>
</dbReference>
<comment type="caution">
    <text evidence="1">The sequence shown here is derived from an EMBL/GenBank/DDBJ whole genome shotgun (WGS) entry which is preliminary data.</text>
</comment>
<dbReference type="EMBL" id="JACSDY010000004">
    <property type="protein sequence ID" value="KAF7429339.1"/>
    <property type="molecule type" value="Genomic_DNA"/>
</dbReference>